<evidence type="ECO:0000259" key="2">
    <source>
        <dbReference type="Pfam" id="PF14292"/>
    </source>
</evidence>
<keyword evidence="1" id="KW-0732">Signal</keyword>
<proteinExistence type="predicted"/>
<evidence type="ECO:0000313" key="4">
    <source>
        <dbReference type="EMBL" id="POY40366.1"/>
    </source>
</evidence>
<dbReference type="AlphaFoldDB" id="A0A2S5ACY2"/>
<dbReference type="EMBL" id="PQVG01000003">
    <property type="protein sequence ID" value="POY40366.1"/>
    <property type="molecule type" value="Genomic_DNA"/>
</dbReference>
<feature type="domain" description="SusE outer membrane protein" evidence="2">
    <location>
        <begin position="23"/>
        <end position="132"/>
    </location>
</feature>
<dbReference type="CDD" id="cd12956">
    <property type="entry name" value="CBM_SusE-F_like"/>
    <property type="match status" value="2"/>
</dbReference>
<evidence type="ECO:0000256" key="1">
    <source>
        <dbReference type="SAM" id="SignalP"/>
    </source>
</evidence>
<gene>
    <name evidence="4" type="ORF">C3L50_06900</name>
</gene>
<dbReference type="Proteomes" id="UP000237310">
    <property type="component" value="Unassembled WGS sequence"/>
</dbReference>
<dbReference type="GO" id="GO:2001070">
    <property type="term" value="F:starch binding"/>
    <property type="evidence" value="ECO:0007669"/>
    <property type="project" value="InterPro"/>
</dbReference>
<evidence type="ECO:0000259" key="3">
    <source>
        <dbReference type="Pfam" id="PF16411"/>
    </source>
</evidence>
<feature type="signal peptide" evidence="1">
    <location>
        <begin position="1"/>
        <end position="21"/>
    </location>
</feature>
<dbReference type="Pfam" id="PF14292">
    <property type="entry name" value="SusE"/>
    <property type="match status" value="1"/>
</dbReference>
<feature type="chain" id="PRO_5015540453" evidence="1">
    <location>
        <begin position="22"/>
        <end position="333"/>
    </location>
</feature>
<comment type="caution">
    <text evidence="4">The sequence shown here is derived from an EMBL/GenBank/DDBJ whole genome shotgun (WGS) entry which is preliminary data.</text>
</comment>
<dbReference type="InterPro" id="IPR025970">
    <property type="entry name" value="SusE"/>
</dbReference>
<dbReference type="Pfam" id="PF16411">
    <property type="entry name" value="SusF_SusE"/>
    <property type="match status" value="1"/>
</dbReference>
<sequence>MKNTLKLLIAFISFLTLLSCTEDVEHKTAAAKSTGINLLTPTSSFNLVLDGAKLNELATTFVWNDTENSAAGTSVSYTIEAAKSGTNFAKTVVLGSATTSLFKDITVGNLDAAAKALGMPALVEGLMDVRVKSAAGTSNFYTLKVTPYQPNWGIIGDATSAGWDLSTDMIYNAATDTYSISLGLKTGAFKFRLDNAWTTNYGDTGNNLSLEAGGDNIPVTAGNYTIVANFKTLTYTITPIVNAWGVIGDATPTGWDNDTLMDYNPTTKTYSIIMKMKVGAFKFRLDHGWASNYGDDGNNLTLDAGGANIAITTAGTYYITADFTGLKYTIKQL</sequence>
<name>A0A2S5ACY2_9FLAO</name>
<organism evidence="4 5">
    <name type="scientific">Flavobacterium alvei</name>
    <dbReference type="NCBI Taxonomy" id="2080416"/>
    <lineage>
        <taxon>Bacteria</taxon>
        <taxon>Pseudomonadati</taxon>
        <taxon>Bacteroidota</taxon>
        <taxon>Flavobacteriia</taxon>
        <taxon>Flavobacteriales</taxon>
        <taxon>Flavobacteriaceae</taxon>
        <taxon>Flavobacterium</taxon>
    </lineage>
</organism>
<protein>
    <submittedName>
        <fullName evidence="4">Uncharacterized protein</fullName>
    </submittedName>
</protein>
<reference evidence="4 5" key="1">
    <citation type="submission" date="2018-01" db="EMBL/GenBank/DDBJ databases">
        <authorList>
            <person name="Gaut B.S."/>
            <person name="Morton B.R."/>
            <person name="Clegg M.T."/>
            <person name="Duvall M.R."/>
        </authorList>
    </citation>
    <scope>NUCLEOTIDE SEQUENCE [LARGE SCALE GENOMIC DNA]</scope>
    <source>
        <strain evidence="4 5">HR-AY</strain>
    </source>
</reference>
<feature type="domain" description="Outer membrane protein SusF/SusE-like C-terminal" evidence="3">
    <location>
        <begin position="154"/>
        <end position="236"/>
    </location>
</feature>
<dbReference type="RefSeq" id="WP_103805428.1">
    <property type="nucleotide sequence ID" value="NZ_PQVG01000003.1"/>
</dbReference>
<keyword evidence="5" id="KW-1185">Reference proteome</keyword>
<accession>A0A2S5ACY2</accession>
<dbReference type="InterPro" id="IPR032187">
    <property type="entry name" value="SusF/SusE-like_C"/>
</dbReference>
<dbReference type="PROSITE" id="PS51257">
    <property type="entry name" value="PROKAR_LIPOPROTEIN"/>
    <property type="match status" value="1"/>
</dbReference>
<dbReference type="Gene3D" id="2.60.40.3620">
    <property type="match status" value="2"/>
</dbReference>
<dbReference type="OrthoDB" id="975117at2"/>
<evidence type="ECO:0000313" key="5">
    <source>
        <dbReference type="Proteomes" id="UP000237310"/>
    </source>
</evidence>
<dbReference type="GO" id="GO:0019867">
    <property type="term" value="C:outer membrane"/>
    <property type="evidence" value="ECO:0007669"/>
    <property type="project" value="InterPro"/>
</dbReference>